<dbReference type="RefSeq" id="WP_077540051.1">
    <property type="nucleotide sequence ID" value="NZ_CP019633.1"/>
</dbReference>
<dbReference type="EMBL" id="CP019633">
    <property type="protein sequence ID" value="AQQ09455.1"/>
    <property type="molecule type" value="Genomic_DNA"/>
</dbReference>
<dbReference type="STRING" id="1940790.L21SP3_01260"/>
<evidence type="ECO:0000313" key="2">
    <source>
        <dbReference type="Proteomes" id="UP000188273"/>
    </source>
</evidence>
<name>A0A1Q2HQE5_9BACT</name>
<dbReference type="Pfam" id="PF22091">
    <property type="entry name" value="DUF6941"/>
    <property type="match status" value="1"/>
</dbReference>
<protein>
    <submittedName>
        <fullName evidence="1">Uncharacterized protein</fullName>
    </submittedName>
</protein>
<gene>
    <name evidence="1" type="ORF">L21SP3_01260</name>
</gene>
<evidence type="ECO:0000313" key="1">
    <source>
        <dbReference type="EMBL" id="AQQ09455.1"/>
    </source>
</evidence>
<dbReference type="KEGG" id="pbu:L21SP3_01260"/>
<keyword evidence="2" id="KW-1185">Reference proteome</keyword>
<organism evidence="1 2">
    <name type="scientific">Sedimentisphaera cyanobacteriorum</name>
    <dbReference type="NCBI Taxonomy" id="1940790"/>
    <lineage>
        <taxon>Bacteria</taxon>
        <taxon>Pseudomonadati</taxon>
        <taxon>Planctomycetota</taxon>
        <taxon>Phycisphaerae</taxon>
        <taxon>Sedimentisphaerales</taxon>
        <taxon>Sedimentisphaeraceae</taxon>
        <taxon>Sedimentisphaera</taxon>
    </lineage>
</organism>
<accession>A0A1Q2HQE5</accession>
<proteinExistence type="predicted"/>
<dbReference type="InterPro" id="IPR054221">
    <property type="entry name" value="DUF6941"/>
</dbReference>
<dbReference type="Proteomes" id="UP000188273">
    <property type="component" value="Chromosome"/>
</dbReference>
<dbReference type="OrthoDB" id="289006at2"/>
<dbReference type="AlphaFoldDB" id="A0A1Q2HQE5"/>
<reference evidence="2" key="1">
    <citation type="submission" date="2017-02" db="EMBL/GenBank/DDBJ databases">
        <title>Comparative genomics and description of representatives of a novel lineage of planctomycetes thriving in anoxic sediments.</title>
        <authorList>
            <person name="Spring S."/>
            <person name="Bunk B."/>
            <person name="Sproer C."/>
            <person name="Klenk H.-P."/>
        </authorList>
    </citation>
    <scope>NUCLEOTIDE SEQUENCE [LARGE SCALE GENOMIC DNA]</scope>
    <source>
        <strain evidence="2">L21-RPul-D3</strain>
    </source>
</reference>
<sequence>MSEVPPVMLSAITCDRVIFDRISGMPSIINIVQVVNSVNFPLRHSELVFFCELTNGHGQTEVEIVLVDLEEDDKVLFNQKKTVEFRDVRHILTLALKMQGVVFPEPGEYRFQIYANGTMLGERRIVCRKVEKPPQKDADGGVSF</sequence>